<evidence type="ECO:0000259" key="7">
    <source>
        <dbReference type="Pfam" id="PF07970"/>
    </source>
</evidence>
<dbReference type="InterPro" id="IPR039542">
    <property type="entry name" value="Erv_N"/>
</dbReference>
<feature type="transmembrane region" description="Helical" evidence="6">
    <location>
        <begin position="43"/>
        <end position="60"/>
    </location>
</feature>
<protein>
    <recommendedName>
        <fullName evidence="11">DUF1692-domain-containing protein</fullName>
    </recommendedName>
</protein>
<dbReference type="GO" id="GO:0006888">
    <property type="term" value="P:endoplasmic reticulum to Golgi vesicle-mediated transport"/>
    <property type="evidence" value="ECO:0007669"/>
    <property type="project" value="TreeGrafter"/>
</dbReference>
<dbReference type="GO" id="GO:0006890">
    <property type="term" value="P:retrograde vesicle-mediated transport, Golgi to endoplasmic reticulum"/>
    <property type="evidence" value="ECO:0007669"/>
    <property type="project" value="TreeGrafter"/>
</dbReference>
<feature type="domain" description="Endoplasmic reticulum vesicle transporter N-terminal" evidence="8">
    <location>
        <begin position="24"/>
        <end position="111"/>
    </location>
</feature>
<dbReference type="eggNOG" id="KOG2667">
    <property type="taxonomic scope" value="Eukaryota"/>
</dbReference>
<keyword evidence="10" id="KW-1185">Reference proteome</keyword>
<dbReference type="GO" id="GO:0000139">
    <property type="term" value="C:Golgi membrane"/>
    <property type="evidence" value="ECO:0007669"/>
    <property type="project" value="TreeGrafter"/>
</dbReference>
<dbReference type="PANTHER" id="PTHR10984">
    <property type="entry name" value="ENDOPLASMIC RETICULUM-GOLGI INTERMEDIATE COMPARTMENT PROTEIN"/>
    <property type="match status" value="1"/>
</dbReference>
<evidence type="ECO:0000313" key="9">
    <source>
        <dbReference type="EMBL" id="EPS93286.1"/>
    </source>
</evidence>
<dbReference type="FunCoup" id="S8DIE0">
    <property type="interactions" value="43"/>
</dbReference>
<evidence type="ECO:0000256" key="5">
    <source>
        <dbReference type="SAM" id="MobiDB-lite"/>
    </source>
</evidence>
<dbReference type="InterPro" id="IPR012936">
    <property type="entry name" value="Erv_C"/>
</dbReference>
<reference evidence="9 10" key="1">
    <citation type="journal article" date="2012" name="Science">
        <title>The Paleozoic origin of enzymatic lignin decomposition reconstructed from 31 fungal genomes.</title>
        <authorList>
            <person name="Floudas D."/>
            <person name="Binder M."/>
            <person name="Riley R."/>
            <person name="Barry K."/>
            <person name="Blanchette R.A."/>
            <person name="Henrissat B."/>
            <person name="Martinez A.T."/>
            <person name="Otillar R."/>
            <person name="Spatafora J.W."/>
            <person name="Yadav J.S."/>
            <person name="Aerts A."/>
            <person name="Benoit I."/>
            <person name="Boyd A."/>
            <person name="Carlson A."/>
            <person name="Copeland A."/>
            <person name="Coutinho P.M."/>
            <person name="de Vries R.P."/>
            <person name="Ferreira P."/>
            <person name="Findley K."/>
            <person name="Foster B."/>
            <person name="Gaskell J."/>
            <person name="Glotzer D."/>
            <person name="Gorecki P."/>
            <person name="Heitman J."/>
            <person name="Hesse C."/>
            <person name="Hori C."/>
            <person name="Igarashi K."/>
            <person name="Jurgens J.A."/>
            <person name="Kallen N."/>
            <person name="Kersten P."/>
            <person name="Kohler A."/>
            <person name="Kuees U."/>
            <person name="Kumar T.K.A."/>
            <person name="Kuo A."/>
            <person name="LaButti K."/>
            <person name="Larrondo L.F."/>
            <person name="Lindquist E."/>
            <person name="Ling A."/>
            <person name="Lombard V."/>
            <person name="Lucas S."/>
            <person name="Lundell T."/>
            <person name="Martin R."/>
            <person name="McLaughlin D.J."/>
            <person name="Morgenstern I."/>
            <person name="Morin E."/>
            <person name="Murat C."/>
            <person name="Nagy L.G."/>
            <person name="Nolan M."/>
            <person name="Ohm R.A."/>
            <person name="Patyshakuliyeva A."/>
            <person name="Rokas A."/>
            <person name="Ruiz-Duenas F.J."/>
            <person name="Sabat G."/>
            <person name="Salamov A."/>
            <person name="Samejima M."/>
            <person name="Schmutz J."/>
            <person name="Slot J.C."/>
            <person name="St John F."/>
            <person name="Stenlid J."/>
            <person name="Sun H."/>
            <person name="Sun S."/>
            <person name="Syed K."/>
            <person name="Tsang A."/>
            <person name="Wiebenga A."/>
            <person name="Young D."/>
            <person name="Pisabarro A."/>
            <person name="Eastwood D.C."/>
            <person name="Martin F."/>
            <person name="Cullen D."/>
            <person name="Grigoriev I.V."/>
            <person name="Hibbett D.S."/>
        </authorList>
    </citation>
    <scope>NUCLEOTIDE SEQUENCE</scope>
    <source>
        <strain evidence="10">FP-58527</strain>
    </source>
</reference>
<dbReference type="Pfam" id="PF13850">
    <property type="entry name" value="ERGIC_N"/>
    <property type="match status" value="1"/>
</dbReference>
<dbReference type="HOGENOM" id="CLU_034705_2_1_1"/>
<name>S8DIE0_FOMSC</name>
<feature type="compositionally biased region" description="Polar residues" evidence="5">
    <location>
        <begin position="474"/>
        <end position="493"/>
    </location>
</feature>
<sequence>MSSQDRPGSPTILDKIDEIVPAPLAQFDAFPKLPTTYKARSESRGFLTVFVALVAFLLVLNDIGEYIWGWPDHEFSVDREPGNDMNINVDMVVNMPCRFLSVDLRDAVGDRLYLSNRFRREGTKFDIGQATSLKEHAAMLSAQQAVSQSRKSRGMFSFWKRSTDQYRPTYNYQKDGSACRIYGTVTAKKVTANLHVTTIGHGYAAREHVDHNLMNLSHVITEFSFGPYFPEITQPLDNSFELAHDPFMAYQYYLHVVPTTYIAPRSAPLYTAQYSVTHYTRVLDSHHGTPGIFFKFDLEPLALQIHQRTTTLVQLMIRCVGVIGGIFVCMGYAVRITDRAVEVVTGADKAEGIVAVEASGVGVGIRKRLGNTDLRLRNHHQSWADGGGSAYSSYAGTPVSGGFPSPQFAGYPSSPYAGSVTSPPPSAPPLDRRSSSGLGFGLNSPSFGPVPMTAPLQGRRSPNPSFPTAATAGSPYSGQLSVPPTPGTAQSGLYTHFPPTPNPATNSFPRSPLPGGSSFAAQQSPLSPPPPRSSGLRQSHSDSKAKGS</sequence>
<evidence type="ECO:0000313" key="10">
    <source>
        <dbReference type="Proteomes" id="UP000015241"/>
    </source>
</evidence>
<dbReference type="InterPro" id="IPR045888">
    <property type="entry name" value="Erv"/>
</dbReference>
<keyword evidence="4 6" id="KW-0472">Membrane</keyword>
<dbReference type="GO" id="GO:0005789">
    <property type="term" value="C:endoplasmic reticulum membrane"/>
    <property type="evidence" value="ECO:0007669"/>
    <property type="project" value="TreeGrafter"/>
</dbReference>
<dbReference type="AlphaFoldDB" id="S8DIE0"/>
<feature type="compositionally biased region" description="Basic and acidic residues" evidence="5">
    <location>
        <begin position="539"/>
        <end position="548"/>
    </location>
</feature>
<gene>
    <name evidence="9" type="ORF">FOMPIDRAFT_1056111</name>
</gene>
<evidence type="ECO:0000256" key="6">
    <source>
        <dbReference type="SAM" id="Phobius"/>
    </source>
</evidence>
<feature type="domain" description="Endoplasmic reticulum vesicle transporter C-terminal" evidence="7">
    <location>
        <begin position="165"/>
        <end position="331"/>
    </location>
</feature>
<dbReference type="Proteomes" id="UP000015241">
    <property type="component" value="Unassembled WGS sequence"/>
</dbReference>
<dbReference type="InParanoid" id="S8DIE0"/>
<evidence type="ECO:0000259" key="8">
    <source>
        <dbReference type="Pfam" id="PF13850"/>
    </source>
</evidence>
<keyword evidence="3 6" id="KW-1133">Transmembrane helix</keyword>
<feature type="region of interest" description="Disordered" evidence="5">
    <location>
        <begin position="414"/>
        <end position="548"/>
    </location>
</feature>
<organism evidence="9 10">
    <name type="scientific">Fomitopsis schrenkii</name>
    <name type="common">Brown rot fungus</name>
    <dbReference type="NCBI Taxonomy" id="2126942"/>
    <lineage>
        <taxon>Eukaryota</taxon>
        <taxon>Fungi</taxon>
        <taxon>Dikarya</taxon>
        <taxon>Basidiomycota</taxon>
        <taxon>Agaricomycotina</taxon>
        <taxon>Agaricomycetes</taxon>
        <taxon>Polyporales</taxon>
        <taxon>Fomitopsis</taxon>
    </lineage>
</organism>
<dbReference type="GO" id="GO:0030134">
    <property type="term" value="C:COPII-coated ER to Golgi transport vesicle"/>
    <property type="evidence" value="ECO:0007669"/>
    <property type="project" value="TreeGrafter"/>
</dbReference>
<evidence type="ECO:0000256" key="1">
    <source>
        <dbReference type="ARBA" id="ARBA00004370"/>
    </source>
</evidence>
<evidence type="ECO:0008006" key="11">
    <source>
        <dbReference type="Google" id="ProtNLM"/>
    </source>
</evidence>
<accession>S8DIE0</accession>
<evidence type="ECO:0000256" key="3">
    <source>
        <dbReference type="ARBA" id="ARBA00022989"/>
    </source>
</evidence>
<dbReference type="Pfam" id="PF07970">
    <property type="entry name" value="COPIIcoated_ERV"/>
    <property type="match status" value="1"/>
</dbReference>
<evidence type="ECO:0000256" key="2">
    <source>
        <dbReference type="ARBA" id="ARBA00022692"/>
    </source>
</evidence>
<dbReference type="PANTHER" id="PTHR10984:SF81">
    <property type="entry name" value="ER-DERIVED VESICLES PROTEIN ERV41"/>
    <property type="match status" value="1"/>
</dbReference>
<comment type="subcellular location">
    <subcellularLocation>
        <location evidence="1">Membrane</location>
    </subcellularLocation>
</comment>
<dbReference type="EMBL" id="KE504285">
    <property type="protein sequence ID" value="EPS93286.1"/>
    <property type="molecule type" value="Genomic_DNA"/>
</dbReference>
<proteinExistence type="predicted"/>
<keyword evidence="2 6" id="KW-0812">Transmembrane</keyword>
<dbReference type="STRING" id="743788.S8DIE0"/>
<dbReference type="OrthoDB" id="5541786at2759"/>
<evidence type="ECO:0000256" key="4">
    <source>
        <dbReference type="ARBA" id="ARBA00023136"/>
    </source>
</evidence>